<keyword evidence="2" id="KW-1185">Reference proteome</keyword>
<dbReference type="AlphaFoldDB" id="A0A3G8XKI3"/>
<sequence length="169" mass="19968">MRNLIGFILLLPLFINCQAEKNRISKYPAQIGDIVFDENVDEAEFKKCWPQDLSFQYYNDSKGVQYLGEKIKIERELKTLNLRDTNSSNGYITIRFVVNCAGKTGMFRIQEMNQNYEKFTFDKKFTHDILEFSKKLNAWIPKEYLGVKINYYQYLTFKIENGKVSEILP</sequence>
<gene>
    <name evidence="1" type="ORF">EIB73_11120</name>
</gene>
<dbReference type="RefSeq" id="WP_125025343.1">
    <property type="nucleotide sequence ID" value="NZ_CP034159.1"/>
</dbReference>
<dbReference type="EMBL" id="CP034159">
    <property type="protein sequence ID" value="AZI33702.1"/>
    <property type="molecule type" value="Genomic_DNA"/>
</dbReference>
<organism evidence="1 2">
    <name type="scientific">Kaistella carnis</name>
    <dbReference type="NCBI Taxonomy" id="1241979"/>
    <lineage>
        <taxon>Bacteria</taxon>
        <taxon>Pseudomonadati</taxon>
        <taxon>Bacteroidota</taxon>
        <taxon>Flavobacteriia</taxon>
        <taxon>Flavobacteriales</taxon>
        <taxon>Weeksellaceae</taxon>
        <taxon>Chryseobacterium group</taxon>
        <taxon>Kaistella</taxon>
    </lineage>
</organism>
<accession>A0A3G8XKI3</accession>
<evidence type="ECO:0000313" key="1">
    <source>
        <dbReference type="EMBL" id="AZI33702.1"/>
    </source>
</evidence>
<dbReference type="Proteomes" id="UP000270185">
    <property type="component" value="Chromosome"/>
</dbReference>
<name>A0A3G8XKI3_9FLAO</name>
<reference evidence="2" key="1">
    <citation type="submission" date="2018-11" db="EMBL/GenBank/DDBJ databases">
        <title>Proposal to divide the Flavobacteriaceae and reorganize its genera based on Amino Acid Identity values calculated from whole genome sequences.</title>
        <authorList>
            <person name="Nicholson A.C."/>
            <person name="Gulvik C.A."/>
            <person name="Whitney A.M."/>
            <person name="Humrighouse B.W."/>
            <person name="Bell M."/>
            <person name="Holmes B."/>
            <person name="Steigerwalt A.G."/>
            <person name="Villarma A."/>
            <person name="Sheth M."/>
            <person name="Batra D."/>
            <person name="Pryor J."/>
            <person name="Bernardet J.-F."/>
            <person name="Hugo C."/>
            <person name="Kampfer P."/>
            <person name="Newman J.D."/>
            <person name="McQuiston J.R."/>
        </authorList>
    </citation>
    <scope>NUCLEOTIDE SEQUENCE [LARGE SCALE GENOMIC DNA]</scope>
    <source>
        <strain evidence="2">G0081</strain>
    </source>
</reference>
<dbReference type="KEGG" id="ccas:EIB73_11120"/>
<evidence type="ECO:0008006" key="3">
    <source>
        <dbReference type="Google" id="ProtNLM"/>
    </source>
</evidence>
<dbReference type="OrthoDB" id="883593at2"/>
<proteinExistence type="predicted"/>
<evidence type="ECO:0000313" key="2">
    <source>
        <dbReference type="Proteomes" id="UP000270185"/>
    </source>
</evidence>
<protein>
    <recommendedName>
        <fullName evidence="3">TonB C-terminal domain-containing protein</fullName>
    </recommendedName>
</protein>